<dbReference type="InterPro" id="IPR003439">
    <property type="entry name" value="ABC_transporter-like_ATP-bd"/>
</dbReference>
<dbReference type="CDD" id="cd03257">
    <property type="entry name" value="ABC_NikE_OppD_transporters"/>
    <property type="match status" value="1"/>
</dbReference>
<gene>
    <name evidence="6" type="primary">gsiA_8</name>
    <name evidence="6" type="ORF">ERS852476_02361</name>
</gene>
<dbReference type="GO" id="GO:0055085">
    <property type="term" value="P:transmembrane transport"/>
    <property type="evidence" value="ECO:0007669"/>
    <property type="project" value="UniProtKB-ARBA"/>
</dbReference>
<evidence type="ECO:0000256" key="2">
    <source>
        <dbReference type="ARBA" id="ARBA00022448"/>
    </source>
</evidence>
<dbReference type="InterPro" id="IPR013563">
    <property type="entry name" value="Oligopep_ABC_C"/>
</dbReference>
<keyword evidence="2" id="KW-0813">Transport</keyword>
<dbReference type="RefSeq" id="WP_019161424.1">
    <property type="nucleotide sequence ID" value="NZ_CYZP01000020.1"/>
</dbReference>
<dbReference type="GO" id="GO:0015833">
    <property type="term" value="P:peptide transport"/>
    <property type="evidence" value="ECO:0007669"/>
    <property type="project" value="InterPro"/>
</dbReference>
<keyword evidence="6" id="KW-0378">Hydrolase</keyword>
<dbReference type="Proteomes" id="UP000095645">
    <property type="component" value="Unassembled WGS sequence"/>
</dbReference>
<dbReference type="PANTHER" id="PTHR43776:SF7">
    <property type="entry name" value="D,D-DIPEPTIDE TRANSPORT ATP-BINDING PROTEIN DDPF-RELATED"/>
    <property type="match status" value="1"/>
</dbReference>
<dbReference type="Pfam" id="PF08352">
    <property type="entry name" value="oligo_HPY"/>
    <property type="match status" value="1"/>
</dbReference>
<sequence length="304" mass="34580">MSKEVLLDVRHLTQQFHLTKKIKVKAVDDVSFQIHKGEIFGLVGESGSGKSTVARCLMNIYQPAQGEIWYKDVNICDKKEFKKHKKMLQTRRQMIFQDSASSLNQKMKVSDIITEPMRIQHITPPRGSFVKEAAFQMEYVGLENSFLDRYPSELSGGQRQRVAIARSLCMEPEFLVADEPIASLDVSIQAQIVNLFRHLQEEHGFTFLFIAHDLAMVEYLCDRVGVMYHGKLVELAPSEELYSNPVHPYTKTLLSAIPVPDPIRERKRVLQYYDGEGMENSVWTEVSPGHFAMLPAEGKGCSIS</sequence>
<dbReference type="Gene3D" id="3.40.50.300">
    <property type="entry name" value="P-loop containing nucleotide triphosphate hydrolases"/>
    <property type="match status" value="1"/>
</dbReference>
<dbReference type="GO" id="GO:0005524">
    <property type="term" value="F:ATP binding"/>
    <property type="evidence" value="ECO:0007669"/>
    <property type="project" value="UniProtKB-KW"/>
</dbReference>
<dbReference type="InterPro" id="IPR050319">
    <property type="entry name" value="ABC_transp_ATP-bind"/>
</dbReference>
<dbReference type="InterPro" id="IPR003593">
    <property type="entry name" value="AAA+_ATPase"/>
</dbReference>
<proteinExistence type="inferred from homology"/>
<dbReference type="InterPro" id="IPR017871">
    <property type="entry name" value="ABC_transporter-like_CS"/>
</dbReference>
<keyword evidence="3" id="KW-0547">Nucleotide-binding</keyword>
<dbReference type="SMART" id="SM00382">
    <property type="entry name" value="AAA"/>
    <property type="match status" value="1"/>
</dbReference>
<dbReference type="PANTHER" id="PTHR43776">
    <property type="entry name" value="TRANSPORT ATP-BINDING PROTEIN"/>
    <property type="match status" value="1"/>
</dbReference>
<reference evidence="6 7" key="1">
    <citation type="submission" date="2015-09" db="EMBL/GenBank/DDBJ databases">
        <authorList>
            <consortium name="Pathogen Informatics"/>
        </authorList>
    </citation>
    <scope>NUCLEOTIDE SEQUENCE [LARGE SCALE GENOMIC DNA]</scope>
    <source>
        <strain evidence="6 7">2789STDY5834861</strain>
    </source>
</reference>
<evidence type="ECO:0000256" key="3">
    <source>
        <dbReference type="ARBA" id="ARBA00022741"/>
    </source>
</evidence>
<dbReference type="InterPro" id="IPR027417">
    <property type="entry name" value="P-loop_NTPase"/>
</dbReference>
<dbReference type="EMBL" id="CYZP01000020">
    <property type="protein sequence ID" value="CUO27135.1"/>
    <property type="molecule type" value="Genomic_DNA"/>
</dbReference>
<keyword evidence="4 6" id="KW-0067">ATP-binding</keyword>
<evidence type="ECO:0000313" key="7">
    <source>
        <dbReference type="Proteomes" id="UP000095645"/>
    </source>
</evidence>
<evidence type="ECO:0000313" key="6">
    <source>
        <dbReference type="EMBL" id="CUO27135.1"/>
    </source>
</evidence>
<dbReference type="GO" id="GO:0016887">
    <property type="term" value="F:ATP hydrolysis activity"/>
    <property type="evidence" value="ECO:0007669"/>
    <property type="project" value="InterPro"/>
</dbReference>
<evidence type="ECO:0000259" key="5">
    <source>
        <dbReference type="PROSITE" id="PS50893"/>
    </source>
</evidence>
<dbReference type="EC" id="3.6.3.-" evidence="6"/>
<organism evidence="6 7">
    <name type="scientific">Blautia obeum</name>
    <dbReference type="NCBI Taxonomy" id="40520"/>
    <lineage>
        <taxon>Bacteria</taxon>
        <taxon>Bacillati</taxon>
        <taxon>Bacillota</taxon>
        <taxon>Clostridia</taxon>
        <taxon>Lachnospirales</taxon>
        <taxon>Lachnospiraceae</taxon>
        <taxon>Blautia</taxon>
    </lineage>
</organism>
<evidence type="ECO:0000256" key="1">
    <source>
        <dbReference type="ARBA" id="ARBA00005417"/>
    </source>
</evidence>
<dbReference type="PROSITE" id="PS50893">
    <property type="entry name" value="ABC_TRANSPORTER_2"/>
    <property type="match status" value="1"/>
</dbReference>
<protein>
    <submittedName>
        <fullName evidence="6">Glutathione import ATP-binding protein GsiA</fullName>
        <ecNumber evidence="6">3.6.3.-</ecNumber>
    </submittedName>
</protein>
<dbReference type="Pfam" id="PF00005">
    <property type="entry name" value="ABC_tran"/>
    <property type="match status" value="1"/>
</dbReference>
<name>A0A174DSS7_9FIRM</name>
<dbReference type="SUPFAM" id="SSF52540">
    <property type="entry name" value="P-loop containing nucleoside triphosphate hydrolases"/>
    <property type="match status" value="1"/>
</dbReference>
<feature type="domain" description="ABC transporter" evidence="5">
    <location>
        <begin position="7"/>
        <end position="254"/>
    </location>
</feature>
<dbReference type="AlphaFoldDB" id="A0A174DSS7"/>
<evidence type="ECO:0000256" key="4">
    <source>
        <dbReference type="ARBA" id="ARBA00022840"/>
    </source>
</evidence>
<dbReference type="PROSITE" id="PS00211">
    <property type="entry name" value="ABC_TRANSPORTER_1"/>
    <property type="match status" value="1"/>
</dbReference>
<comment type="similarity">
    <text evidence="1">Belongs to the ABC transporter superfamily.</text>
</comment>
<accession>A0A174DSS7</accession>